<dbReference type="AlphaFoldDB" id="A0AA96KGT9"/>
<keyword evidence="1" id="KW-0472">Membrane</keyword>
<evidence type="ECO:0000313" key="2">
    <source>
        <dbReference type="EMBL" id="WNO18535.1"/>
    </source>
</evidence>
<keyword evidence="1" id="KW-0812">Transmembrane</keyword>
<feature type="transmembrane region" description="Helical" evidence="1">
    <location>
        <begin position="7"/>
        <end position="29"/>
    </location>
</feature>
<protein>
    <submittedName>
        <fullName evidence="2">ATP synthase F0 subunit 8</fullName>
    </submittedName>
</protein>
<evidence type="ECO:0000256" key="1">
    <source>
        <dbReference type="SAM" id="Phobius"/>
    </source>
</evidence>
<sequence>MPQLGPINWLFVYMFFWIVVLGFCIIIWWESDVSFNINYENLNDKVSGKAEDLNWMW</sequence>
<keyword evidence="1" id="KW-1133">Transmembrane helix</keyword>
<accession>A0AA96KGT9</accession>
<gene>
    <name evidence="2" type="primary">ATP8</name>
</gene>
<reference evidence="2" key="1">
    <citation type="submission" date="2021-08" db="EMBL/GenBank/DDBJ databases">
        <title>Nearest vent, dearest friend: biodiversity of Tiancheng vent field reveals cross-ridge similarities in the Indian Ocean.</title>
        <authorList>
            <person name="Qi Y."/>
        </authorList>
    </citation>
    <scope>NUCLEOTIDE SEQUENCE</scope>
</reference>
<name>A0AA96KGT9_9GAST</name>
<keyword evidence="2" id="KW-0496">Mitochondrion</keyword>
<organism evidence="2">
    <name type="scientific">Eulepetopsis sp</name>
    <dbReference type="NCBI Taxonomy" id="3071118"/>
    <lineage>
        <taxon>Eukaryota</taxon>
        <taxon>Metazoa</taxon>
        <taxon>Spiralia</taxon>
        <taxon>Lophotrochozoa</taxon>
        <taxon>Mollusca</taxon>
        <taxon>Gastropoda</taxon>
        <taxon>Patellogastropoda</taxon>
        <taxon>Lottioidea</taxon>
        <taxon>Neolepetopsidae</taxon>
        <taxon>Eulepetopsis</taxon>
    </lineage>
</organism>
<geneLocation type="mitochondrion" evidence="2"/>
<dbReference type="EMBL" id="MZ888771">
    <property type="protein sequence ID" value="WNO18535.1"/>
    <property type="molecule type" value="Genomic_DNA"/>
</dbReference>
<proteinExistence type="predicted"/>